<feature type="region of interest" description="Disordered" evidence="1">
    <location>
        <begin position="66"/>
        <end position="90"/>
    </location>
</feature>
<name>A0A1H5SYU4_9HYPH</name>
<sequence>MATKESVANLKAQNSQLAQALHDLTSYVRRCACDEFESRDGGYVERWKSRQLLALLNKAEELLPKRDISKAPPNSWQPVRTAPKADPGGVPVVLEAVLPDETPREQRIWWKPGEEGGVWISQTGKVVRPAFWRPLTGESGVARPPHPPRRG</sequence>
<dbReference type="Proteomes" id="UP000236743">
    <property type="component" value="Unassembled WGS sequence"/>
</dbReference>
<gene>
    <name evidence="2" type="ORF">SAMN04488115_101439</name>
</gene>
<dbReference type="RefSeq" id="WP_146071249.1">
    <property type="nucleotide sequence ID" value="NZ_FNUY01000001.1"/>
</dbReference>
<dbReference type="AlphaFoldDB" id="A0A1H5SYU4"/>
<proteinExistence type="predicted"/>
<dbReference type="OrthoDB" id="10014313at2"/>
<protein>
    <submittedName>
        <fullName evidence="2">Uncharacterized protein</fullName>
    </submittedName>
</protein>
<reference evidence="2 3" key="1">
    <citation type="submission" date="2016-10" db="EMBL/GenBank/DDBJ databases">
        <authorList>
            <person name="de Groot N.N."/>
        </authorList>
    </citation>
    <scope>NUCLEOTIDE SEQUENCE [LARGE SCALE GENOMIC DNA]</scope>
    <source>
        <strain evidence="2 3">DSM 26656</strain>
    </source>
</reference>
<evidence type="ECO:0000313" key="3">
    <source>
        <dbReference type="Proteomes" id="UP000236743"/>
    </source>
</evidence>
<dbReference type="EMBL" id="FNUY01000001">
    <property type="protein sequence ID" value="SEF55021.1"/>
    <property type="molecule type" value="Genomic_DNA"/>
</dbReference>
<evidence type="ECO:0000256" key="1">
    <source>
        <dbReference type="SAM" id="MobiDB-lite"/>
    </source>
</evidence>
<keyword evidence="3" id="KW-1185">Reference proteome</keyword>
<evidence type="ECO:0000313" key="2">
    <source>
        <dbReference type="EMBL" id="SEF55021.1"/>
    </source>
</evidence>
<accession>A0A1H5SYU4</accession>
<organism evidence="2 3">
    <name type="scientific">Bosea lathyri</name>
    <dbReference type="NCBI Taxonomy" id="1036778"/>
    <lineage>
        <taxon>Bacteria</taxon>
        <taxon>Pseudomonadati</taxon>
        <taxon>Pseudomonadota</taxon>
        <taxon>Alphaproteobacteria</taxon>
        <taxon>Hyphomicrobiales</taxon>
        <taxon>Boseaceae</taxon>
        <taxon>Bosea</taxon>
    </lineage>
</organism>